<dbReference type="Pfam" id="PF12689">
    <property type="entry name" value="Acid_PPase"/>
    <property type="match status" value="2"/>
</dbReference>
<dbReference type="CDD" id="cd07501">
    <property type="entry name" value="HAD_MDP-1_like"/>
    <property type="match status" value="1"/>
</dbReference>
<dbReference type="SFLD" id="SFLDG01129">
    <property type="entry name" value="C1.5:_HAD__Beta-PGM__Phosphata"/>
    <property type="match status" value="1"/>
</dbReference>
<keyword evidence="2" id="KW-1185">Reference proteome</keyword>
<dbReference type="InterPro" id="IPR036412">
    <property type="entry name" value="HAD-like_sf"/>
</dbReference>
<evidence type="ECO:0000313" key="2">
    <source>
        <dbReference type="Proteomes" id="UP000478052"/>
    </source>
</evidence>
<dbReference type="OrthoDB" id="2865258at2759"/>
<proteinExistence type="predicted"/>
<dbReference type="Gene3D" id="3.40.50.1000">
    <property type="entry name" value="HAD superfamily/HAD-like"/>
    <property type="match status" value="2"/>
</dbReference>
<dbReference type="PANTHER" id="PTHR17901">
    <property type="entry name" value="MAGNESIUM-DEPENDENT PHOSPHATASE 1 MDP1"/>
    <property type="match status" value="1"/>
</dbReference>
<dbReference type="InterPro" id="IPR023214">
    <property type="entry name" value="HAD_sf"/>
</dbReference>
<dbReference type="EMBL" id="VUJU01000060">
    <property type="protein sequence ID" value="KAF0773444.1"/>
    <property type="molecule type" value="Genomic_DNA"/>
</dbReference>
<dbReference type="SUPFAM" id="SSF56784">
    <property type="entry name" value="HAD-like"/>
    <property type="match status" value="1"/>
</dbReference>
<dbReference type="InterPro" id="IPR010036">
    <property type="entry name" value="MDP_1_eu_arc"/>
</dbReference>
<name>A0A6G0ZR40_APHCR</name>
<dbReference type="InterPro" id="IPR035679">
    <property type="entry name" value="MDP-1_euk"/>
</dbReference>
<dbReference type="SFLD" id="SFLDG01131">
    <property type="entry name" value="C1.5.2:_MDP_Like"/>
    <property type="match status" value="1"/>
</dbReference>
<gene>
    <name evidence="1" type="ORF">FWK35_00002379</name>
</gene>
<organism evidence="1 2">
    <name type="scientific">Aphis craccivora</name>
    <name type="common">Cowpea aphid</name>
    <dbReference type="NCBI Taxonomy" id="307492"/>
    <lineage>
        <taxon>Eukaryota</taxon>
        <taxon>Metazoa</taxon>
        <taxon>Ecdysozoa</taxon>
        <taxon>Arthropoda</taxon>
        <taxon>Hexapoda</taxon>
        <taxon>Insecta</taxon>
        <taxon>Pterygota</taxon>
        <taxon>Neoptera</taxon>
        <taxon>Paraneoptera</taxon>
        <taxon>Hemiptera</taxon>
        <taxon>Sternorrhyncha</taxon>
        <taxon>Aphidomorpha</taxon>
        <taxon>Aphidoidea</taxon>
        <taxon>Aphididae</taxon>
        <taxon>Aphidini</taxon>
        <taxon>Aphis</taxon>
        <taxon>Aphis</taxon>
    </lineage>
</organism>
<dbReference type="AlphaFoldDB" id="A0A6G0ZR40"/>
<accession>A0A6G0ZR40</accession>
<comment type="caution">
    <text evidence="1">The sequence shown here is derived from an EMBL/GenBank/DDBJ whole genome shotgun (WGS) entry which is preliminary data.</text>
</comment>
<dbReference type="Proteomes" id="UP000478052">
    <property type="component" value="Unassembled WGS sequence"/>
</dbReference>
<dbReference type="PANTHER" id="PTHR17901:SF14">
    <property type="entry name" value="MAGNESIUM-DEPENDENT PHOSPHATASE 1"/>
    <property type="match status" value="1"/>
</dbReference>
<evidence type="ECO:0000313" key="1">
    <source>
        <dbReference type="EMBL" id="KAF0773444.1"/>
    </source>
</evidence>
<dbReference type="NCBIfam" id="TIGR01685">
    <property type="entry name" value="MDP-1"/>
    <property type="match status" value="1"/>
</dbReference>
<dbReference type="NCBIfam" id="TIGR01681">
    <property type="entry name" value="HAD-SF-IIIC"/>
    <property type="match status" value="1"/>
</dbReference>
<sequence length="256" mass="29296">MASSLEEPLKRVPKMVVFDLDYTLWPFWVDTHVNPPFHKNSAGKVVDYRGCVIKHYPDTPKVLKYLQDKNIAISVASRTGETDGAEQLIQLFGWNKYFQNKQIYPGSKDTHINKISKKCNIKLEDMIFFDDEQRNIVDLERLGVVSILVKNGMTMQVLMNGLKTFSDIRSNVAGEVVDYIRGVIELYPDTLKVLKYLQDKDIGISVASRTGWSDGAEQLIQLFERLEVVSILVKNRMTMQVLMDGLKKFSDIRSNV</sequence>
<dbReference type="InterPro" id="IPR010033">
    <property type="entry name" value="HAD_SF_ppase_IIIC"/>
</dbReference>
<protein>
    <submittedName>
        <fullName evidence="1">Magnesium-dependent phosphatase 1-like isoform X1</fullName>
    </submittedName>
</protein>
<dbReference type="SFLD" id="SFLDS00003">
    <property type="entry name" value="Haloacid_Dehalogenase"/>
    <property type="match status" value="1"/>
</dbReference>
<dbReference type="GO" id="GO:0003993">
    <property type="term" value="F:acid phosphatase activity"/>
    <property type="evidence" value="ECO:0007669"/>
    <property type="project" value="TreeGrafter"/>
</dbReference>
<reference evidence="1 2" key="1">
    <citation type="submission" date="2019-08" db="EMBL/GenBank/DDBJ databases">
        <title>Whole genome of Aphis craccivora.</title>
        <authorList>
            <person name="Voronova N.V."/>
            <person name="Shulinski R.S."/>
            <person name="Bandarenka Y.V."/>
            <person name="Zhorov D.G."/>
            <person name="Warner D."/>
        </authorList>
    </citation>
    <scope>NUCLEOTIDE SEQUENCE [LARGE SCALE GENOMIC DNA]</scope>
    <source>
        <strain evidence="1">180601</strain>
        <tissue evidence="1">Whole Body</tissue>
    </source>
</reference>